<protein>
    <submittedName>
        <fullName evidence="1">Uncharacterized protein</fullName>
    </submittedName>
</protein>
<organism evidence="1 2">
    <name type="scientific">Dendrobium nobile</name>
    <name type="common">Orchid</name>
    <dbReference type="NCBI Taxonomy" id="94219"/>
    <lineage>
        <taxon>Eukaryota</taxon>
        <taxon>Viridiplantae</taxon>
        <taxon>Streptophyta</taxon>
        <taxon>Embryophyta</taxon>
        <taxon>Tracheophyta</taxon>
        <taxon>Spermatophyta</taxon>
        <taxon>Magnoliopsida</taxon>
        <taxon>Liliopsida</taxon>
        <taxon>Asparagales</taxon>
        <taxon>Orchidaceae</taxon>
        <taxon>Epidendroideae</taxon>
        <taxon>Malaxideae</taxon>
        <taxon>Dendrobiinae</taxon>
        <taxon>Dendrobium</taxon>
    </lineage>
</organism>
<sequence length="72" mass="8037">MERGAKIFVDREQMKKTGQILVARRGEKQTQVRRCFTTQECRTLSEVAFGSKSGDGAAPASRHIWGKVGIEL</sequence>
<dbReference type="EMBL" id="JAGYWB010000012">
    <property type="protein sequence ID" value="KAI0501544.1"/>
    <property type="molecule type" value="Genomic_DNA"/>
</dbReference>
<evidence type="ECO:0000313" key="2">
    <source>
        <dbReference type="Proteomes" id="UP000829196"/>
    </source>
</evidence>
<keyword evidence="2" id="KW-1185">Reference proteome</keyword>
<comment type="caution">
    <text evidence="1">The sequence shown here is derived from an EMBL/GenBank/DDBJ whole genome shotgun (WGS) entry which is preliminary data.</text>
</comment>
<proteinExistence type="predicted"/>
<name>A0A8T3AZQ0_DENNO</name>
<dbReference type="Proteomes" id="UP000829196">
    <property type="component" value="Unassembled WGS sequence"/>
</dbReference>
<evidence type="ECO:0000313" key="1">
    <source>
        <dbReference type="EMBL" id="KAI0501544.1"/>
    </source>
</evidence>
<gene>
    <name evidence="1" type="ORF">KFK09_016489</name>
</gene>
<reference evidence="1" key="1">
    <citation type="journal article" date="2022" name="Front. Genet.">
        <title>Chromosome-Scale Assembly of the Dendrobium nobile Genome Provides Insights Into the Molecular Mechanism of the Biosynthesis of the Medicinal Active Ingredient of Dendrobium.</title>
        <authorList>
            <person name="Xu Q."/>
            <person name="Niu S.-C."/>
            <person name="Li K.-L."/>
            <person name="Zheng P.-J."/>
            <person name="Zhang X.-J."/>
            <person name="Jia Y."/>
            <person name="Liu Y."/>
            <person name="Niu Y.-X."/>
            <person name="Yu L.-H."/>
            <person name="Chen D.-F."/>
            <person name="Zhang G.-Q."/>
        </authorList>
    </citation>
    <scope>NUCLEOTIDE SEQUENCE</scope>
    <source>
        <tissue evidence="1">Leaf</tissue>
    </source>
</reference>
<accession>A0A8T3AZQ0</accession>
<dbReference type="AlphaFoldDB" id="A0A8T3AZQ0"/>